<evidence type="ECO:0000313" key="1">
    <source>
        <dbReference type="EMBL" id="CUX28797.1"/>
    </source>
</evidence>
<dbReference type="Proteomes" id="UP000191987">
    <property type="component" value="Unassembled WGS sequence"/>
</dbReference>
<proteinExistence type="predicted"/>
<organism evidence="1 2">
    <name type="scientific">Agrobacterium deltaense Zutra 3/1</name>
    <dbReference type="NCBI Taxonomy" id="1183427"/>
    <lineage>
        <taxon>Bacteria</taxon>
        <taxon>Pseudomonadati</taxon>
        <taxon>Pseudomonadota</taxon>
        <taxon>Alphaproteobacteria</taxon>
        <taxon>Hyphomicrobiales</taxon>
        <taxon>Rhizobiaceae</taxon>
        <taxon>Rhizobium/Agrobacterium group</taxon>
        <taxon>Agrobacterium</taxon>
    </lineage>
</organism>
<protein>
    <submittedName>
        <fullName evidence="1">Uncharacterized protein</fullName>
    </submittedName>
</protein>
<dbReference type="EMBL" id="FBWG01000015">
    <property type="protein sequence ID" value="CUX28797.1"/>
    <property type="molecule type" value="Genomic_DNA"/>
</dbReference>
<sequence length="58" mass="6620">MFWPKGNLHLSFRNSLERNLIAVNRALSCSCLILSPCFDESTQTGLDYERFMAVRAPV</sequence>
<reference evidence="1 2" key="1">
    <citation type="submission" date="2016-01" db="EMBL/GenBank/DDBJ databases">
        <authorList>
            <person name="Oliw E.H."/>
        </authorList>
    </citation>
    <scope>NUCLEOTIDE SEQUENCE [LARGE SCALE GENOMIC DNA]</scope>
    <source>
        <strain evidence="1 2">Zutra 3-1</strain>
    </source>
</reference>
<name>A0A1S7PYW7_9HYPH</name>
<accession>A0A1S7PYW7</accession>
<gene>
    <name evidence="1" type="ORF">AGR7C_Cc220018</name>
</gene>
<dbReference type="AlphaFoldDB" id="A0A1S7PYW7"/>
<evidence type="ECO:0000313" key="2">
    <source>
        <dbReference type="Proteomes" id="UP000191987"/>
    </source>
</evidence>